<dbReference type="EMBL" id="GEDG01025602">
    <property type="protein sequence ID" value="JAP15133.1"/>
    <property type="molecule type" value="Transcribed_RNA"/>
</dbReference>
<evidence type="ECO:0000313" key="1">
    <source>
        <dbReference type="EMBL" id="JAP15133.1"/>
    </source>
</evidence>
<protein>
    <submittedName>
        <fullName evidence="1">Putative ovule protein</fullName>
    </submittedName>
</protein>
<reference evidence="1" key="1">
    <citation type="submission" date="2015-12" db="EMBL/GenBank/DDBJ databases">
        <title>Gene expression during late stages of embryo sac development: a critical building block for successful pollen-pistil interactions.</title>
        <authorList>
            <person name="Liu Y."/>
            <person name="Joly V."/>
            <person name="Sabar M."/>
            <person name="Matton D.P."/>
        </authorList>
    </citation>
    <scope>NUCLEOTIDE SEQUENCE</scope>
</reference>
<accession>A0A0V0H4Q9</accession>
<sequence length="81" mass="9977">MYNWWSWLAMLTFTFLIFHLHTGMTKLWCPLILNRLSDQSSIRLFNIELLWKLLSYISLSKLEQMRPFQYLRSFYQHLQAC</sequence>
<name>A0A0V0H4Q9_SOLCH</name>
<dbReference type="AlphaFoldDB" id="A0A0V0H4Q9"/>
<organism evidence="1">
    <name type="scientific">Solanum chacoense</name>
    <name type="common">Chaco potato</name>
    <dbReference type="NCBI Taxonomy" id="4108"/>
    <lineage>
        <taxon>Eukaryota</taxon>
        <taxon>Viridiplantae</taxon>
        <taxon>Streptophyta</taxon>
        <taxon>Embryophyta</taxon>
        <taxon>Tracheophyta</taxon>
        <taxon>Spermatophyta</taxon>
        <taxon>Magnoliopsida</taxon>
        <taxon>eudicotyledons</taxon>
        <taxon>Gunneridae</taxon>
        <taxon>Pentapetalae</taxon>
        <taxon>asterids</taxon>
        <taxon>lamiids</taxon>
        <taxon>Solanales</taxon>
        <taxon>Solanaceae</taxon>
        <taxon>Solanoideae</taxon>
        <taxon>Solaneae</taxon>
        <taxon>Solanum</taxon>
    </lineage>
</organism>
<proteinExistence type="predicted"/>